<name>E5DUF7_9NOCA</name>
<feature type="region of interest" description="Disordered" evidence="1">
    <location>
        <begin position="19"/>
        <end position="60"/>
    </location>
</feature>
<dbReference type="EMBL" id="GU564398">
    <property type="protein sequence ID" value="ADR01061.1"/>
    <property type="molecule type" value="Genomic_DNA"/>
</dbReference>
<dbReference type="AlphaFoldDB" id="E5DUF7"/>
<proteinExistence type="predicted"/>
<feature type="region of interest" description="Disordered" evidence="1">
    <location>
        <begin position="73"/>
        <end position="93"/>
    </location>
</feature>
<protein>
    <submittedName>
        <fullName evidence="2">Noc-4</fullName>
    </submittedName>
</protein>
<reference evidence="2" key="1">
    <citation type="journal article" date="2010" name="Mol. Biosyst.">
        <title>Moving posttranslational modifications forward to biosynthesize the glycosylated thiopeptide nocathiacin I in Nocardia sp. ATCC202099.</title>
        <authorList>
            <person name="Ding Y."/>
            <person name="Yu Y."/>
            <person name="Pan H."/>
            <person name="Guo H."/>
            <person name="Li Y."/>
            <person name="Liu W."/>
        </authorList>
    </citation>
    <scope>NUCLEOTIDE SEQUENCE</scope>
    <source>
        <strain evidence="2">ATCC 202099</strain>
    </source>
</reference>
<accession>E5DUF7</accession>
<organism evidence="2">
    <name type="scientific">Nocardia sp. ATCC 202099</name>
    <dbReference type="NCBI Taxonomy" id="930400"/>
    <lineage>
        <taxon>Bacteria</taxon>
        <taxon>Bacillati</taxon>
        <taxon>Actinomycetota</taxon>
        <taxon>Actinomycetes</taxon>
        <taxon>Mycobacteriales</taxon>
        <taxon>Nocardiaceae</taxon>
        <taxon>Nocardia</taxon>
    </lineage>
</organism>
<evidence type="ECO:0000256" key="1">
    <source>
        <dbReference type="SAM" id="MobiDB-lite"/>
    </source>
</evidence>
<feature type="compositionally biased region" description="Basic residues" evidence="1">
    <location>
        <begin position="41"/>
        <end position="51"/>
    </location>
</feature>
<evidence type="ECO:0000313" key="2">
    <source>
        <dbReference type="EMBL" id="ADR01061.1"/>
    </source>
</evidence>
<gene>
    <name evidence="2" type="primary">noc-4</name>
</gene>
<sequence length="117" mass="12480">MTITWSPASCSAWMTQEIQARASSSSGPVGAGVQGVPAKRSTPRAAKRRQIRSPARSRTLTVNVPLRRMVGQVDDDLAAHTSTRGGSRDTDVIELQAKPTGRPRASVEVTMVTPVGR</sequence>